<accession>A0A1H4DYX5</accession>
<dbReference type="OrthoDB" id="7849914at2"/>
<dbReference type="InterPro" id="IPR000014">
    <property type="entry name" value="PAS"/>
</dbReference>
<dbReference type="InterPro" id="IPR035965">
    <property type="entry name" value="PAS-like_dom_sf"/>
</dbReference>
<dbReference type="STRING" id="89524.SAMN05444370_111126"/>
<dbReference type="RefSeq" id="WP_093254900.1">
    <property type="nucleotide sequence ID" value="NZ_FNQM01000011.1"/>
</dbReference>
<feature type="domain" description="PAS" evidence="1">
    <location>
        <begin position="173"/>
        <end position="214"/>
    </location>
</feature>
<evidence type="ECO:0000313" key="2">
    <source>
        <dbReference type="EMBL" id="SEA78005.1"/>
    </source>
</evidence>
<protein>
    <submittedName>
        <fullName evidence="2">PAS domain-containing protein</fullName>
    </submittedName>
</protein>
<evidence type="ECO:0000313" key="3">
    <source>
        <dbReference type="Proteomes" id="UP000198703"/>
    </source>
</evidence>
<dbReference type="AlphaFoldDB" id="A0A1H4DYX5"/>
<dbReference type="PROSITE" id="PS50112">
    <property type="entry name" value="PAS"/>
    <property type="match status" value="1"/>
</dbReference>
<reference evidence="2 3" key="1">
    <citation type="submission" date="2016-10" db="EMBL/GenBank/DDBJ databases">
        <authorList>
            <person name="de Groot N.N."/>
        </authorList>
    </citation>
    <scope>NUCLEOTIDE SEQUENCE [LARGE SCALE GENOMIC DNA]</scope>
    <source>
        <strain evidence="2 3">DSM 15345</strain>
    </source>
</reference>
<proteinExistence type="predicted"/>
<evidence type="ECO:0000259" key="1">
    <source>
        <dbReference type="PROSITE" id="PS50112"/>
    </source>
</evidence>
<dbReference type="Pfam" id="PF13188">
    <property type="entry name" value="PAS_8"/>
    <property type="match status" value="1"/>
</dbReference>
<keyword evidence="3" id="KW-1185">Reference proteome</keyword>
<name>A0A1H4DYX5_9RHOB</name>
<dbReference type="EMBL" id="FNQM01000011">
    <property type="protein sequence ID" value="SEA78005.1"/>
    <property type="molecule type" value="Genomic_DNA"/>
</dbReference>
<dbReference type="Proteomes" id="UP000198703">
    <property type="component" value="Unassembled WGS sequence"/>
</dbReference>
<dbReference type="SUPFAM" id="SSF55785">
    <property type="entry name" value="PYP-like sensor domain (PAS domain)"/>
    <property type="match status" value="1"/>
</dbReference>
<organism evidence="2 3">
    <name type="scientific">Rubrimonas cliftonensis</name>
    <dbReference type="NCBI Taxonomy" id="89524"/>
    <lineage>
        <taxon>Bacteria</taxon>
        <taxon>Pseudomonadati</taxon>
        <taxon>Pseudomonadota</taxon>
        <taxon>Alphaproteobacteria</taxon>
        <taxon>Rhodobacterales</taxon>
        <taxon>Paracoccaceae</taxon>
        <taxon>Rubrimonas</taxon>
    </lineage>
</organism>
<sequence length="283" mass="31468">MSRDDEGLDVARAFAPAFLAQGRMPPFVRWSPADLELAHPVLARFAGNLRDAADAQGRLWRRSIDVKTFSGVRDWLMLLERDDPASDLRYRHYGPGIADHFGRDMTGQTVRMFGGHISDFFEALYAEAGRRREIVLSVHEPPAGVFVSRWRRLLAPLLDEDGTVNAFAGVNIPENDLRAGLDIVPDPVLVADGAQRLHYMNRSARDLFGLARFETPRLTILEATGVELDLAATPEEMVGRNAVTDSVHFTFNGAIAQRCMVTTSGVALRGRCYYVVMVRLLDA</sequence>
<gene>
    <name evidence="2" type="ORF">SAMN05444370_111126</name>
</gene>